<evidence type="ECO:0000259" key="2">
    <source>
        <dbReference type="Pfam" id="PF23190"/>
    </source>
</evidence>
<keyword evidence="1" id="KW-0472">Membrane</keyword>
<feature type="domain" description="Calcium channel YVC1-like C-terminal transmembrane" evidence="3">
    <location>
        <begin position="263"/>
        <end position="547"/>
    </location>
</feature>
<comment type="caution">
    <text evidence="4">The sequence shown here is derived from an EMBL/GenBank/DDBJ whole genome shotgun (WGS) entry which is preliminary data.</text>
</comment>
<evidence type="ECO:0000313" key="5">
    <source>
        <dbReference type="Proteomes" id="UP000567179"/>
    </source>
</evidence>
<dbReference type="AlphaFoldDB" id="A0A8H5BHX1"/>
<reference evidence="4 5" key="1">
    <citation type="journal article" date="2020" name="ISME J.">
        <title>Uncovering the hidden diversity of litter-decomposition mechanisms in mushroom-forming fungi.</title>
        <authorList>
            <person name="Floudas D."/>
            <person name="Bentzer J."/>
            <person name="Ahren D."/>
            <person name="Johansson T."/>
            <person name="Persson P."/>
            <person name="Tunlid A."/>
        </authorList>
    </citation>
    <scope>NUCLEOTIDE SEQUENCE [LARGE SCALE GENOMIC DNA]</scope>
    <source>
        <strain evidence="4 5">CBS 101986</strain>
    </source>
</reference>
<protein>
    <recommendedName>
        <fullName evidence="6">Calcium activated cation channel</fullName>
    </recommendedName>
</protein>
<evidence type="ECO:0000313" key="4">
    <source>
        <dbReference type="EMBL" id="KAF5322462.1"/>
    </source>
</evidence>
<sequence>MSGFLSPGNGGNGHDDVEDRVSLISIRSISASPDTLTKLIRRLRALTLTLLPVEIEPEVINAPTSRIITPQVISAYRAAAGDFAEALPYCLLRARAEFMWDANHNPADYGENFGRAIACEVLARRIVHLTEPDKIATVMSKRYQHRQIDGDASEMSSALEVAIDQHCSIFLSSTESQDVVNALWTGDLVQQNNEHHDIDYVPYADSRENTFWGHFDPQRLSVPRYQNIFRITVWLLFLVIYSRAVREPLERLDEAHKTLDESEILLYTLALAFIVEDLHKFFTLLRFVTWRAFSFWNAVAFTTDMLLLSAFILRVLGLSSTGQQEDAYRLRSFQILSCVAPFICIITMTYVSAELVTVFDGYKYIGTMQICVARMLKESGIFFALLSVLAVGFGQGLYALDAADGSTDPPSSVINVLIQALLQSPDYGKFANSPTGLILFYLWNAVTAIILLNVLISLFSSAYSDVIDDAEAQYLAFFASKTVGMIRAPDSFVYPAPFNLVEAFLVAPFEFFPVVRLGKTHYAKLNRYVMGTIFFIPLILIAFYESTFDSRKHTWMGNWFRGDDEGANDEIANRDPGVDDPACNGLVISKVPFEELIKVFPNLEQSSEASIVKEIDGVKQQLKALLVQLESIQT</sequence>
<dbReference type="InterPro" id="IPR056337">
    <property type="entry name" value="LHD_YVC1"/>
</dbReference>
<feature type="transmembrane region" description="Helical" evidence="1">
    <location>
        <begin position="438"/>
        <end position="459"/>
    </location>
</feature>
<dbReference type="OrthoDB" id="301415at2759"/>
<dbReference type="Pfam" id="PF23190">
    <property type="entry name" value="LHD_TRPY1"/>
    <property type="match status" value="1"/>
</dbReference>
<dbReference type="InterPro" id="IPR056336">
    <property type="entry name" value="YVC1_C"/>
</dbReference>
<evidence type="ECO:0000259" key="3">
    <source>
        <dbReference type="Pfam" id="PF23317"/>
    </source>
</evidence>
<organism evidence="4 5">
    <name type="scientific">Psilocybe cf. subviscida</name>
    <dbReference type="NCBI Taxonomy" id="2480587"/>
    <lineage>
        <taxon>Eukaryota</taxon>
        <taxon>Fungi</taxon>
        <taxon>Dikarya</taxon>
        <taxon>Basidiomycota</taxon>
        <taxon>Agaricomycotina</taxon>
        <taxon>Agaricomycetes</taxon>
        <taxon>Agaricomycetidae</taxon>
        <taxon>Agaricales</taxon>
        <taxon>Agaricineae</taxon>
        <taxon>Strophariaceae</taxon>
        <taxon>Psilocybe</taxon>
    </lineage>
</organism>
<dbReference type="InterPro" id="IPR052971">
    <property type="entry name" value="TRP_calcium_channel"/>
</dbReference>
<keyword evidence="1" id="KW-1133">Transmembrane helix</keyword>
<name>A0A8H5BHX1_9AGAR</name>
<dbReference type="EMBL" id="JAACJJ010000028">
    <property type="protein sequence ID" value="KAF5322462.1"/>
    <property type="molecule type" value="Genomic_DNA"/>
</dbReference>
<keyword evidence="5" id="KW-1185">Reference proteome</keyword>
<gene>
    <name evidence="4" type="ORF">D9619_000624</name>
</gene>
<feature type="transmembrane region" description="Helical" evidence="1">
    <location>
        <begin position="294"/>
        <end position="313"/>
    </location>
</feature>
<feature type="transmembrane region" description="Helical" evidence="1">
    <location>
        <begin position="227"/>
        <end position="244"/>
    </location>
</feature>
<dbReference type="PANTHER" id="PTHR35859">
    <property type="entry name" value="NONSELECTIVE CATION CHANNEL PROTEIN"/>
    <property type="match status" value="1"/>
</dbReference>
<evidence type="ECO:0000256" key="1">
    <source>
        <dbReference type="SAM" id="Phobius"/>
    </source>
</evidence>
<feature type="transmembrane region" description="Helical" evidence="1">
    <location>
        <begin position="525"/>
        <end position="544"/>
    </location>
</feature>
<feature type="transmembrane region" description="Helical" evidence="1">
    <location>
        <begin position="380"/>
        <end position="400"/>
    </location>
</feature>
<dbReference type="Pfam" id="PF23317">
    <property type="entry name" value="YVC1_C"/>
    <property type="match status" value="1"/>
</dbReference>
<accession>A0A8H5BHX1</accession>
<proteinExistence type="predicted"/>
<dbReference type="Proteomes" id="UP000567179">
    <property type="component" value="Unassembled WGS sequence"/>
</dbReference>
<evidence type="ECO:0008006" key="6">
    <source>
        <dbReference type="Google" id="ProtNLM"/>
    </source>
</evidence>
<keyword evidence="1" id="KW-0812">Transmembrane</keyword>
<feature type="transmembrane region" description="Helical" evidence="1">
    <location>
        <begin position="333"/>
        <end position="359"/>
    </location>
</feature>
<dbReference type="PANTHER" id="PTHR35859:SF4">
    <property type="entry name" value="MEMBRANE CHANNEL PROTEIN, PUTATIVE (AFU_ORTHOLOGUE AFUA_6G11300)-RELATED"/>
    <property type="match status" value="1"/>
</dbReference>
<feature type="domain" description="YVC1 N-terminal linker helical" evidence="2">
    <location>
        <begin position="37"/>
        <end position="215"/>
    </location>
</feature>